<dbReference type="EMBL" id="CP040058">
    <property type="protein sequence ID" value="QCP34287.1"/>
    <property type="molecule type" value="Genomic_DNA"/>
</dbReference>
<evidence type="ECO:0000313" key="2">
    <source>
        <dbReference type="Proteomes" id="UP000298653"/>
    </source>
</evidence>
<accession>A0A4P8ICN7</accession>
<name>A0A4P8ICN7_9FIRM</name>
<protein>
    <submittedName>
        <fullName evidence="1">Uncharacterized protein</fullName>
    </submittedName>
</protein>
<gene>
    <name evidence="1" type="ORF">AR1Y2_0833</name>
</gene>
<organism evidence="1 2">
    <name type="scientific">Anaerostipes rhamnosivorans</name>
    <dbReference type="NCBI Taxonomy" id="1229621"/>
    <lineage>
        <taxon>Bacteria</taxon>
        <taxon>Bacillati</taxon>
        <taxon>Bacillota</taxon>
        <taxon>Clostridia</taxon>
        <taxon>Lachnospirales</taxon>
        <taxon>Lachnospiraceae</taxon>
        <taxon>Anaerostipes</taxon>
    </lineage>
</organism>
<dbReference type="Proteomes" id="UP000298653">
    <property type="component" value="Chromosome"/>
</dbReference>
<evidence type="ECO:0000313" key="1">
    <source>
        <dbReference type="EMBL" id="QCP34287.1"/>
    </source>
</evidence>
<dbReference type="OrthoDB" id="1828983at2"/>
<dbReference type="AlphaFoldDB" id="A0A4P8ICN7"/>
<sequence length="128" mass="14760">MVAFVTYDFYKTSFAGSAIPEEIFSRYALSASMEIRNNSLGRIQSLIPKWADDIQITACQVAEILHEKEEMNFNVKSETNDGDSITYNDTRNFSEEIKECIEKNLWMTGLLYQGGVRCDHKFRLDNLQ</sequence>
<reference evidence="1 2" key="1">
    <citation type="submission" date="2019-05" db="EMBL/GenBank/DDBJ databases">
        <title>Complete genome sequencing of Anaerostipes rhamnosivorans.</title>
        <authorList>
            <person name="Bui T.P.N."/>
            <person name="de Vos W.M."/>
        </authorList>
    </citation>
    <scope>NUCLEOTIDE SEQUENCE [LARGE SCALE GENOMIC DNA]</scope>
    <source>
        <strain evidence="1 2">1y2</strain>
    </source>
</reference>
<dbReference type="RefSeq" id="WP_137327850.1">
    <property type="nucleotide sequence ID" value="NZ_CP040058.1"/>
</dbReference>
<keyword evidence="2" id="KW-1185">Reference proteome</keyword>
<dbReference type="KEGG" id="arf:AR1Y2_0833"/>
<proteinExistence type="predicted"/>